<dbReference type="Proteomes" id="UP001206483">
    <property type="component" value="Unassembled WGS sequence"/>
</dbReference>
<dbReference type="EMBL" id="JAMZDX010000008">
    <property type="protein sequence ID" value="MCP2313918.1"/>
    <property type="molecule type" value="Genomic_DNA"/>
</dbReference>
<evidence type="ECO:0000313" key="1">
    <source>
        <dbReference type="EMBL" id="MCP2313918.1"/>
    </source>
</evidence>
<dbReference type="RefSeq" id="WP_253804221.1">
    <property type="nucleotide sequence ID" value="NZ_BAAAUB010000029.1"/>
</dbReference>
<keyword evidence="2" id="KW-1185">Reference proteome</keyword>
<organism evidence="1 2">
    <name type="scientific">Kitasatospora paracochleata</name>
    <dbReference type="NCBI Taxonomy" id="58354"/>
    <lineage>
        <taxon>Bacteria</taxon>
        <taxon>Bacillati</taxon>
        <taxon>Actinomycetota</taxon>
        <taxon>Actinomycetes</taxon>
        <taxon>Kitasatosporales</taxon>
        <taxon>Streptomycetaceae</taxon>
        <taxon>Kitasatospora</taxon>
    </lineage>
</organism>
<evidence type="ECO:0000313" key="2">
    <source>
        <dbReference type="Proteomes" id="UP001206483"/>
    </source>
</evidence>
<gene>
    <name evidence="1" type="ORF">FHR36_007117</name>
</gene>
<reference evidence="1 2" key="1">
    <citation type="submission" date="2022-06" db="EMBL/GenBank/DDBJ databases">
        <title>Sequencing the genomes of 1000 actinobacteria strains.</title>
        <authorList>
            <person name="Klenk H.-P."/>
        </authorList>
    </citation>
    <scope>NUCLEOTIDE SEQUENCE [LARGE SCALE GENOMIC DNA]</scope>
    <source>
        <strain evidence="1 2">DSM 41656</strain>
    </source>
</reference>
<accession>A0ABT1JA23</accession>
<comment type="caution">
    <text evidence="1">The sequence shown here is derived from an EMBL/GenBank/DDBJ whole genome shotgun (WGS) entry which is preliminary data.</text>
</comment>
<sequence length="124" mass="13584">MSDFETARAFISTATAEQVELIAAALRSRRLALRPAPAEMATRTSSMVQIASPGDRVRIDRIRPQYLKGLTGMVIHARVSRVDIELDAESTLKLAATRQTRFEVPAGATSFVIEGVHPTSYDIL</sequence>
<protein>
    <submittedName>
        <fullName evidence="1">Uncharacterized protein</fullName>
    </submittedName>
</protein>
<name>A0ABT1JA23_9ACTN</name>
<proteinExistence type="predicted"/>